<dbReference type="PANTHER" id="PTHR34361:SF2">
    <property type="entry name" value="OS08G0157800 PROTEIN"/>
    <property type="match status" value="1"/>
</dbReference>
<name>A0A7N2RA64_QUELO</name>
<evidence type="ECO:0000256" key="1">
    <source>
        <dbReference type="SAM" id="MobiDB-lite"/>
    </source>
</evidence>
<evidence type="ECO:0000313" key="3">
    <source>
        <dbReference type="Proteomes" id="UP000594261"/>
    </source>
</evidence>
<dbReference type="Proteomes" id="UP000594261">
    <property type="component" value="Chromosome 9"/>
</dbReference>
<dbReference type="FunCoup" id="A0A7N2RA64">
    <property type="interactions" value="252"/>
</dbReference>
<accession>A0A7N2RA64</accession>
<dbReference type="OrthoDB" id="611935at2759"/>
<protein>
    <submittedName>
        <fullName evidence="2">Uncharacterized protein</fullName>
    </submittedName>
</protein>
<dbReference type="Gramene" id="QL09p006779:mrna">
    <property type="protein sequence ID" value="QL09p006779:mrna"/>
    <property type="gene ID" value="QL09p006779"/>
</dbReference>
<feature type="compositionally biased region" description="Polar residues" evidence="1">
    <location>
        <begin position="650"/>
        <end position="663"/>
    </location>
</feature>
<dbReference type="EMBL" id="LRBV02000009">
    <property type="status" value="NOT_ANNOTATED_CDS"/>
    <property type="molecule type" value="Genomic_DNA"/>
</dbReference>
<keyword evidence="3" id="KW-1185">Reference proteome</keyword>
<sequence>MMGYGSYGYVSSSSTSNLSALAPPFTVDRSAVPKPISNPLVDLNDSPYGVPLNPSLHNWLPSHYPNSRTDFFSNHTSEFDPFPSSDAFRYPGLEEIKSPNTHLSPVNPIAPAASSDAFLYGQCSDGVATSILEAKPYYPTYVPPATQGSSSPLVAPDDISYDWFSSSHAPALDGSSHNDYTQSSLDYTALWGDSWSRFGDWDHGKQVELDGSFCSKGSSVAGSSIYKNYMNQGNTREESSHIIDMLGWEKDGRCVSIEQSNDKSFSGSKPRIMPVDYSKSSLSDRTSVLPENHPEAPSYKLVTNSRNRQVPYSASYEKDMREHDASLSGSASFVTSSPSLVIRPPDVVTTISASNKGPLKDVNFRTDAADPDLHGNNPSYVNELHPLLSSEGKVRFDASQLRIHLDRNDPVSVESFSAKNKELSMDKSISEDALDQIFKAKSGVQISHTSSDGFNLPLEFTQAVNSVENSSESLDHYNPAVDSPCWKGAPIGCFSPFEASKAVSSQYLKTLESCNNSDFQLPQFFPFNIDDAVKLSSQNPIEKTVYHEIGSLENSLAASPKKPSVANLTFSECRSDDAAKAGSFYSKESCGYEVQHSDKAFEPGKDDASPSQSTGYLDLKSLLTMQHLEESTVTSEKKHSSETCVVDAGSNRNNPSRSGTSNVPFHGTEDSLSSLASVEDASAKLTKLHKADSTSKIDVQMLVNTIYDLSETLLFHSSNDSIELKEGDHEALKNVILNLHQCLLKGTEQKLPTPESLFPEQGTSQYLEELPKLHKEVSGDRSRLAKEAVIIAQDQLDHQCLHEEKHHHIVSVNKNEKVSDSVCVKGDANMVKEDNMTQAIMKVLNDNFKYEEDMQPKSLLYKNLWLEAEAELCSVNYKARYNRMKIEMEKSELDKTKDVSENTMNVEKELRSKVSHEMNTVDKLAPEARGGLSPVISIQDTPSIPDVMCRYSILKDRIDHSNSATDVEGPSSSKVYTDLNKADQLASETAEEKSLTQDISIQNSPIIDTTCHADSVMARFHILKCRVENSDSVTSTDVEAPSSIDVIPDLINVDKLVHEATEVKGSLIPDVSTQNSPVSTLSHHTEDVESSVMARFHVLKHRIDNVNSMDVKRQEFPEVFHFGFAGESKHRPIIRDKSEDGSVDVTLAPVLQHHSADSSEGSLTVKEFYLCKDDPVIQPCQSNRLGDPLPAGWFDTTSDWEHVMKEDFEE</sequence>
<dbReference type="KEGG" id="qlo:115959545"/>
<dbReference type="OMA" id="QAQPYQM"/>
<proteinExistence type="predicted"/>
<dbReference type="InParanoid" id="A0A7N2RA64"/>
<dbReference type="GeneID" id="115959545"/>
<dbReference type="PANTHER" id="PTHR34361">
    <property type="entry name" value="OS08G0157800 PROTEIN"/>
    <property type="match status" value="1"/>
</dbReference>
<dbReference type="RefSeq" id="XP_030933841.1">
    <property type="nucleotide sequence ID" value="XM_031077981.1"/>
</dbReference>
<feature type="region of interest" description="Disordered" evidence="1">
    <location>
        <begin position="630"/>
        <end position="668"/>
    </location>
</feature>
<gene>
    <name evidence="2" type="primary">LOC115959545</name>
</gene>
<feature type="compositionally biased region" description="Basic and acidic residues" evidence="1">
    <location>
        <begin position="630"/>
        <end position="641"/>
    </location>
</feature>
<reference evidence="2 3" key="1">
    <citation type="journal article" date="2016" name="G3 (Bethesda)">
        <title>First Draft Assembly and Annotation of the Genome of a California Endemic Oak Quercus lobata Nee (Fagaceae).</title>
        <authorList>
            <person name="Sork V.L."/>
            <person name="Fitz-Gibbon S.T."/>
            <person name="Puiu D."/>
            <person name="Crepeau M."/>
            <person name="Gugger P.F."/>
            <person name="Sherman R."/>
            <person name="Stevens K."/>
            <person name="Langley C.H."/>
            <person name="Pellegrini M."/>
            <person name="Salzberg S.L."/>
        </authorList>
    </citation>
    <scope>NUCLEOTIDE SEQUENCE [LARGE SCALE GENOMIC DNA]</scope>
    <source>
        <strain evidence="2 3">cv. SW786</strain>
    </source>
</reference>
<organism evidence="2 3">
    <name type="scientific">Quercus lobata</name>
    <name type="common">Valley oak</name>
    <dbReference type="NCBI Taxonomy" id="97700"/>
    <lineage>
        <taxon>Eukaryota</taxon>
        <taxon>Viridiplantae</taxon>
        <taxon>Streptophyta</taxon>
        <taxon>Embryophyta</taxon>
        <taxon>Tracheophyta</taxon>
        <taxon>Spermatophyta</taxon>
        <taxon>Magnoliopsida</taxon>
        <taxon>eudicotyledons</taxon>
        <taxon>Gunneridae</taxon>
        <taxon>Pentapetalae</taxon>
        <taxon>rosids</taxon>
        <taxon>fabids</taxon>
        <taxon>Fagales</taxon>
        <taxon>Fagaceae</taxon>
        <taxon>Quercus</taxon>
    </lineage>
</organism>
<dbReference type="EnsemblPlants" id="QL09p006779:mrna">
    <property type="protein sequence ID" value="QL09p006779:mrna"/>
    <property type="gene ID" value="QL09p006779"/>
</dbReference>
<reference evidence="2" key="2">
    <citation type="submission" date="2021-01" db="UniProtKB">
        <authorList>
            <consortium name="EnsemblPlants"/>
        </authorList>
    </citation>
    <scope>IDENTIFICATION</scope>
</reference>
<evidence type="ECO:0000313" key="2">
    <source>
        <dbReference type="EnsemblPlants" id="QL09p006779:mrna"/>
    </source>
</evidence>
<dbReference type="AlphaFoldDB" id="A0A7N2RA64"/>